<evidence type="ECO:0000313" key="2">
    <source>
        <dbReference type="EMBL" id="GAP91077.1"/>
    </source>
</evidence>
<proteinExistence type="predicted"/>
<accession>A0A1W2TRH5</accession>
<evidence type="ECO:0000313" key="3">
    <source>
        <dbReference type="Proteomes" id="UP000054516"/>
    </source>
</evidence>
<protein>
    <recommendedName>
        <fullName evidence="1">DUF3669 domain-containing protein</fullName>
    </recommendedName>
</protein>
<dbReference type="InterPro" id="IPR022137">
    <property type="entry name" value="Znf_prot_DUF3669"/>
</dbReference>
<feature type="domain" description="DUF3669" evidence="1">
    <location>
        <begin position="174"/>
        <end position="234"/>
    </location>
</feature>
<keyword evidence="3" id="KW-1185">Reference proteome</keyword>
<name>A0A1W2TRH5_ROSNE</name>
<dbReference type="AlphaFoldDB" id="A0A1W2TRH5"/>
<dbReference type="PANTHER" id="PTHR40780:SF3">
    <property type="entry name" value="DUF3669 DOMAIN-CONTAINING PROTEIN"/>
    <property type="match status" value="1"/>
</dbReference>
<organism evidence="2">
    <name type="scientific">Rosellinia necatrix</name>
    <name type="common">White root-rot fungus</name>
    <dbReference type="NCBI Taxonomy" id="77044"/>
    <lineage>
        <taxon>Eukaryota</taxon>
        <taxon>Fungi</taxon>
        <taxon>Dikarya</taxon>
        <taxon>Ascomycota</taxon>
        <taxon>Pezizomycotina</taxon>
        <taxon>Sordariomycetes</taxon>
        <taxon>Xylariomycetidae</taxon>
        <taxon>Xylariales</taxon>
        <taxon>Xylariaceae</taxon>
        <taxon>Rosellinia</taxon>
    </lineage>
</organism>
<dbReference type="EMBL" id="DF977460">
    <property type="protein sequence ID" value="GAP91077.1"/>
    <property type="molecule type" value="Genomic_DNA"/>
</dbReference>
<gene>
    <name evidence="2" type="ORF">SAMD00023353_1501910</name>
</gene>
<dbReference type="OMA" id="YARMMGE"/>
<reference evidence="2" key="1">
    <citation type="submission" date="2016-03" db="EMBL/GenBank/DDBJ databases">
        <title>Draft genome sequence of Rosellinia necatrix.</title>
        <authorList>
            <person name="Kanematsu S."/>
        </authorList>
    </citation>
    <scope>NUCLEOTIDE SEQUENCE [LARGE SCALE GENOMIC DNA]</scope>
    <source>
        <strain evidence="2">W97</strain>
    </source>
</reference>
<dbReference type="PANTHER" id="PTHR40780">
    <property type="entry name" value="DUF3669 DOMAIN-CONTAINING PROTEIN"/>
    <property type="match status" value="1"/>
</dbReference>
<evidence type="ECO:0000259" key="1">
    <source>
        <dbReference type="Pfam" id="PF12417"/>
    </source>
</evidence>
<dbReference type="OrthoDB" id="2993351at2759"/>
<dbReference type="Pfam" id="PF12417">
    <property type="entry name" value="DUF3669"/>
    <property type="match status" value="1"/>
</dbReference>
<sequence>MHQRLWIAYNHTCIREFGIPSWYEYILAGDAEGLAHRFPQGYEVGDILLTERIIPLPKSVQNFLIKELCPDVWASPGAACPCNNDLLVLPYLGRRLGSGDNSTVLSPHEFRLHLDQMESLGLPIKAYSERMAIALAFMHWAAHIDAGGVEFALAPTRGRVTPINLPTKLESHGLWALNFGCCEHMSTDMNGVNQAARAFWSSAPFYPRPGKRDEKDKQLWENFKRAYLEASFCFIKRGDVSVGCLPQAVMSAIEAMAPSQDDCGSEPVQVAESL</sequence>
<dbReference type="Proteomes" id="UP000054516">
    <property type="component" value="Unassembled WGS sequence"/>
</dbReference>